<reference evidence="1 2" key="1">
    <citation type="submission" date="2021-06" db="EMBL/GenBank/DDBJ databases">
        <authorList>
            <person name="Kallberg Y."/>
            <person name="Tangrot J."/>
            <person name="Rosling A."/>
        </authorList>
    </citation>
    <scope>NUCLEOTIDE SEQUENCE [LARGE SCALE GENOMIC DNA]</scope>
    <source>
        <strain evidence="1 2">120-4 pot B 10/14</strain>
    </source>
</reference>
<name>A0ABN7VDH4_GIGMA</name>
<gene>
    <name evidence="1" type="ORF">GMARGA_LOCUS16670</name>
</gene>
<evidence type="ECO:0000313" key="2">
    <source>
        <dbReference type="Proteomes" id="UP000789901"/>
    </source>
</evidence>
<accession>A0ABN7VDH4</accession>
<feature type="non-terminal residue" evidence="1">
    <location>
        <position position="1"/>
    </location>
</feature>
<sequence length="126" mass="14268">NMTTSRAEGAHAMLKAYLQVSVDDSDTPGSKQPILCAGHFKVSTFALKKVHEQFIKASNATPENPLWPCSGTFRSSMGLPCSHTIRELLDNDKCLQLDDFHQHWWIQQCQLPQQEPPITKDSLYQR</sequence>
<dbReference type="Proteomes" id="UP000789901">
    <property type="component" value="Unassembled WGS sequence"/>
</dbReference>
<protein>
    <submittedName>
        <fullName evidence="1">21745_t:CDS:1</fullName>
    </submittedName>
</protein>
<proteinExistence type="predicted"/>
<evidence type="ECO:0000313" key="1">
    <source>
        <dbReference type="EMBL" id="CAG8753618.1"/>
    </source>
</evidence>
<dbReference type="EMBL" id="CAJVQB010012199">
    <property type="protein sequence ID" value="CAG8753618.1"/>
    <property type="molecule type" value="Genomic_DNA"/>
</dbReference>
<organism evidence="1 2">
    <name type="scientific">Gigaspora margarita</name>
    <dbReference type="NCBI Taxonomy" id="4874"/>
    <lineage>
        <taxon>Eukaryota</taxon>
        <taxon>Fungi</taxon>
        <taxon>Fungi incertae sedis</taxon>
        <taxon>Mucoromycota</taxon>
        <taxon>Glomeromycotina</taxon>
        <taxon>Glomeromycetes</taxon>
        <taxon>Diversisporales</taxon>
        <taxon>Gigasporaceae</taxon>
        <taxon>Gigaspora</taxon>
    </lineage>
</organism>
<keyword evidence="2" id="KW-1185">Reference proteome</keyword>
<comment type="caution">
    <text evidence="1">The sequence shown here is derived from an EMBL/GenBank/DDBJ whole genome shotgun (WGS) entry which is preliminary data.</text>
</comment>